<dbReference type="EMBL" id="JAIQCV010000001">
    <property type="protein sequence ID" value="KAH1130102.1"/>
    <property type="molecule type" value="Genomic_DNA"/>
</dbReference>
<organism evidence="2 3">
    <name type="scientific">Gossypium stocksii</name>
    <dbReference type="NCBI Taxonomy" id="47602"/>
    <lineage>
        <taxon>Eukaryota</taxon>
        <taxon>Viridiplantae</taxon>
        <taxon>Streptophyta</taxon>
        <taxon>Embryophyta</taxon>
        <taxon>Tracheophyta</taxon>
        <taxon>Spermatophyta</taxon>
        <taxon>Magnoliopsida</taxon>
        <taxon>eudicotyledons</taxon>
        <taxon>Gunneridae</taxon>
        <taxon>Pentapetalae</taxon>
        <taxon>rosids</taxon>
        <taxon>malvids</taxon>
        <taxon>Malvales</taxon>
        <taxon>Malvaceae</taxon>
        <taxon>Malvoideae</taxon>
        <taxon>Gossypium</taxon>
    </lineage>
</organism>
<protein>
    <submittedName>
        <fullName evidence="2">Uncharacterized protein</fullName>
    </submittedName>
</protein>
<dbReference type="Proteomes" id="UP000828251">
    <property type="component" value="Unassembled WGS sequence"/>
</dbReference>
<evidence type="ECO:0000313" key="2">
    <source>
        <dbReference type="EMBL" id="KAH1130102.1"/>
    </source>
</evidence>
<dbReference type="AlphaFoldDB" id="A0A9D3WJ01"/>
<comment type="caution">
    <text evidence="2">The sequence shown here is derived from an EMBL/GenBank/DDBJ whole genome shotgun (WGS) entry which is preliminary data.</text>
</comment>
<accession>A0A9D3WJ01</accession>
<evidence type="ECO:0000256" key="1">
    <source>
        <dbReference type="SAM" id="MobiDB-lite"/>
    </source>
</evidence>
<sequence length="140" mass="16232">MPLRKTTKTADSEVLSNMSDMMAQMMKMTQEIFEPLPPSNEDMLDVHYLDHEIPFIIDDHDEIHATYLIVKVEVKDEITIKIRLEPKLNESVEEPIHFLAIAEKVSTEEVKEFDSFSFDNNSKARVPKPRATRRQGSSRQ</sequence>
<reference evidence="2 3" key="1">
    <citation type="journal article" date="2021" name="Plant Biotechnol. J.">
        <title>Multi-omics assisted identification of the key and species-specific regulatory components of drought-tolerant mechanisms in Gossypium stocksii.</title>
        <authorList>
            <person name="Yu D."/>
            <person name="Ke L."/>
            <person name="Zhang D."/>
            <person name="Wu Y."/>
            <person name="Sun Y."/>
            <person name="Mei J."/>
            <person name="Sun J."/>
            <person name="Sun Y."/>
        </authorList>
    </citation>
    <scope>NUCLEOTIDE SEQUENCE [LARGE SCALE GENOMIC DNA]</scope>
    <source>
        <strain evidence="3">cv. E1</strain>
        <tissue evidence="2">Leaf</tissue>
    </source>
</reference>
<proteinExistence type="predicted"/>
<feature type="region of interest" description="Disordered" evidence="1">
    <location>
        <begin position="119"/>
        <end position="140"/>
    </location>
</feature>
<keyword evidence="3" id="KW-1185">Reference proteome</keyword>
<evidence type="ECO:0000313" key="3">
    <source>
        <dbReference type="Proteomes" id="UP000828251"/>
    </source>
</evidence>
<name>A0A9D3WJ01_9ROSI</name>
<gene>
    <name evidence="2" type="ORF">J1N35_001480</name>
</gene>